<dbReference type="EMBL" id="BDJL01000055">
    <property type="protein sequence ID" value="GAV25671.1"/>
    <property type="molecule type" value="Genomic_DNA"/>
</dbReference>
<keyword evidence="1" id="KW-0812">Transmembrane</keyword>
<keyword evidence="1" id="KW-0472">Membrane</keyword>
<gene>
    <name evidence="2" type="ORF">ciss_16040</name>
</gene>
<comment type="caution">
    <text evidence="2">The sequence shown here is derived from an EMBL/GenBank/DDBJ whole genome shotgun (WGS) entry which is preliminary data.</text>
</comment>
<keyword evidence="1" id="KW-1133">Transmembrane helix</keyword>
<dbReference type="NCBIfam" id="TIGR02833">
    <property type="entry name" value="spore_III_AB"/>
    <property type="match status" value="1"/>
</dbReference>
<dbReference type="Proteomes" id="UP000187338">
    <property type="component" value="Unassembled WGS sequence"/>
</dbReference>
<dbReference type="Pfam" id="PF09548">
    <property type="entry name" value="Spore_III_AB"/>
    <property type="match status" value="1"/>
</dbReference>
<dbReference type="STRING" id="661089.ciss_16040"/>
<evidence type="ECO:0000313" key="3">
    <source>
        <dbReference type="Proteomes" id="UP000187338"/>
    </source>
</evidence>
<reference evidence="3" key="1">
    <citation type="submission" date="2016-12" db="EMBL/GenBank/DDBJ databases">
        <title>Draft Genome Sequences od Carboxydothermus pertinax and islandicus, Hydrogenogenic Carboxydotrophic Bacteria.</title>
        <authorList>
            <person name="Fukuyama Y."/>
            <person name="Ohmae K."/>
            <person name="Yoneda Y."/>
            <person name="Yoshida T."/>
            <person name="Sako Y."/>
        </authorList>
    </citation>
    <scope>NUCLEOTIDE SEQUENCE [LARGE SCALE GENOMIC DNA]</scope>
    <source>
        <strain evidence="3">SET</strain>
    </source>
</reference>
<evidence type="ECO:0000256" key="1">
    <source>
        <dbReference type="SAM" id="Phobius"/>
    </source>
</evidence>
<dbReference type="RefSeq" id="WP_075865823.1">
    <property type="nucleotide sequence ID" value="NZ_BDJL01000055.1"/>
</dbReference>
<feature type="transmembrane region" description="Helical" evidence="1">
    <location>
        <begin position="150"/>
        <end position="166"/>
    </location>
</feature>
<accession>A0A1L8D3M2</accession>
<protein>
    <submittedName>
        <fullName evidence="2">Stage III sporulation protein AB</fullName>
    </submittedName>
</protein>
<dbReference type="InterPro" id="IPR014198">
    <property type="entry name" value="Spore_III_AB"/>
</dbReference>
<proteinExistence type="predicted"/>
<dbReference type="AlphaFoldDB" id="A0A1L8D3M2"/>
<keyword evidence="3" id="KW-1185">Reference proteome</keyword>
<dbReference type="PIRSF" id="PIRSF021435">
    <property type="entry name" value="SpoIIIAB"/>
    <property type="match status" value="1"/>
</dbReference>
<name>A0A1L8D3M2_9THEO</name>
<organism evidence="2 3">
    <name type="scientific">Carboxydothermus islandicus</name>
    <dbReference type="NCBI Taxonomy" id="661089"/>
    <lineage>
        <taxon>Bacteria</taxon>
        <taxon>Bacillati</taxon>
        <taxon>Bacillota</taxon>
        <taxon>Clostridia</taxon>
        <taxon>Thermoanaerobacterales</taxon>
        <taxon>Thermoanaerobacteraceae</taxon>
        <taxon>Carboxydothermus</taxon>
    </lineage>
</organism>
<sequence>MYLKLLGACLTVAGTGALGFYLGNRYLQRVRDLERLINLLNFLKSEIRYKATPLPEIFAKMANSEEGTVARLFEIKDKTLPVNQGLKKALVEGFFQTALLKREQEILLAFAEKIGMSDLREQENLLNYTCEQLKLVLAESRQEAEKNVKLVNYLGVLVGAFLVLLFF</sequence>
<evidence type="ECO:0000313" key="2">
    <source>
        <dbReference type="EMBL" id="GAV25671.1"/>
    </source>
</evidence>